<dbReference type="Proteomes" id="UP000030746">
    <property type="component" value="Unassembled WGS sequence"/>
</dbReference>
<feature type="transmembrane region" description="Helical" evidence="1">
    <location>
        <begin position="127"/>
        <end position="146"/>
    </location>
</feature>
<proteinExistence type="predicted"/>
<keyword evidence="1" id="KW-1133">Transmembrane helix</keyword>
<keyword evidence="3" id="KW-1185">Reference proteome</keyword>
<feature type="transmembrane region" description="Helical" evidence="1">
    <location>
        <begin position="103"/>
        <end position="121"/>
    </location>
</feature>
<protein>
    <recommendedName>
        <fullName evidence="4">Transmembrane protein</fullName>
    </recommendedName>
</protein>
<feature type="transmembrane region" description="Helical" evidence="1">
    <location>
        <begin position="62"/>
        <end position="82"/>
    </location>
</feature>
<dbReference type="GeneID" id="20248965"/>
<dbReference type="EMBL" id="KB201847">
    <property type="protein sequence ID" value="ESO94336.1"/>
    <property type="molecule type" value="Genomic_DNA"/>
</dbReference>
<sequence length="149" mass="16279">MHVQRKDLITYIDFSQSSTLGKSLKEYKYGVLMKVEYHNSYNLLTTNTTASSAIPETKMNKIFAVVLCLAFASMALAGNPLMMGGLGMMDPYMMGMMNPYMMGMMNPYMMGMGGLGMMGMMNPYMMGYGGLGMLGGYGMMGGLGMMGKK</sequence>
<name>V4AL87_LOTGI</name>
<gene>
    <name evidence="2" type="ORF">LOTGIDRAFT_232563</name>
</gene>
<dbReference type="KEGG" id="lgi:LOTGIDRAFT_232563"/>
<dbReference type="HOGENOM" id="CLU_139373_1_0_1"/>
<reference evidence="2 3" key="1">
    <citation type="journal article" date="2013" name="Nature">
        <title>Insights into bilaterian evolution from three spiralian genomes.</title>
        <authorList>
            <person name="Simakov O."/>
            <person name="Marletaz F."/>
            <person name="Cho S.J."/>
            <person name="Edsinger-Gonzales E."/>
            <person name="Havlak P."/>
            <person name="Hellsten U."/>
            <person name="Kuo D.H."/>
            <person name="Larsson T."/>
            <person name="Lv J."/>
            <person name="Arendt D."/>
            <person name="Savage R."/>
            <person name="Osoegawa K."/>
            <person name="de Jong P."/>
            <person name="Grimwood J."/>
            <person name="Chapman J.A."/>
            <person name="Shapiro H."/>
            <person name="Aerts A."/>
            <person name="Otillar R.P."/>
            <person name="Terry A.Y."/>
            <person name="Boore J.L."/>
            <person name="Grigoriev I.V."/>
            <person name="Lindberg D.R."/>
            <person name="Seaver E.C."/>
            <person name="Weisblat D.A."/>
            <person name="Putnam N.H."/>
            <person name="Rokhsar D.S."/>
        </authorList>
    </citation>
    <scope>NUCLEOTIDE SEQUENCE [LARGE SCALE GENOMIC DNA]</scope>
</reference>
<evidence type="ECO:0000313" key="3">
    <source>
        <dbReference type="Proteomes" id="UP000030746"/>
    </source>
</evidence>
<organism evidence="2 3">
    <name type="scientific">Lottia gigantea</name>
    <name type="common">Giant owl limpet</name>
    <dbReference type="NCBI Taxonomy" id="225164"/>
    <lineage>
        <taxon>Eukaryota</taxon>
        <taxon>Metazoa</taxon>
        <taxon>Spiralia</taxon>
        <taxon>Lophotrochozoa</taxon>
        <taxon>Mollusca</taxon>
        <taxon>Gastropoda</taxon>
        <taxon>Patellogastropoda</taxon>
        <taxon>Lottioidea</taxon>
        <taxon>Lottiidae</taxon>
        <taxon>Lottia</taxon>
    </lineage>
</organism>
<evidence type="ECO:0000256" key="1">
    <source>
        <dbReference type="SAM" id="Phobius"/>
    </source>
</evidence>
<keyword evidence="1" id="KW-0472">Membrane</keyword>
<keyword evidence="1" id="KW-0812">Transmembrane</keyword>
<accession>V4AL87</accession>
<dbReference type="AlphaFoldDB" id="V4AL87"/>
<dbReference type="RefSeq" id="XP_009055176.1">
    <property type="nucleotide sequence ID" value="XM_009056928.1"/>
</dbReference>
<dbReference type="CTD" id="20248965"/>
<evidence type="ECO:0000313" key="2">
    <source>
        <dbReference type="EMBL" id="ESO94336.1"/>
    </source>
</evidence>
<evidence type="ECO:0008006" key="4">
    <source>
        <dbReference type="Google" id="ProtNLM"/>
    </source>
</evidence>